<organism evidence="1 2">
    <name type="scientific">Streptococcus ruminantium</name>
    <dbReference type="NCBI Taxonomy" id="1917441"/>
    <lineage>
        <taxon>Bacteria</taxon>
        <taxon>Bacillati</taxon>
        <taxon>Bacillota</taxon>
        <taxon>Bacilli</taxon>
        <taxon>Lactobacillales</taxon>
        <taxon>Streptococcaceae</taxon>
        <taxon>Streptococcus</taxon>
    </lineage>
</organism>
<dbReference type="Proteomes" id="UP001228446">
    <property type="component" value="Unassembled WGS sequence"/>
</dbReference>
<dbReference type="RefSeq" id="WP_308937544.1">
    <property type="nucleotide sequence ID" value="NZ_JAVIBP010000008.1"/>
</dbReference>
<sequence>MKKLRKPIVLSITSLILIANITPPIVYASEIGQTINEQQASSKSYQDVATDEMNSRYMSKQEKESLITEVKRNHPTVSEKFIREALERQLAGDYSIPQEDEIIFYSAWQGVTVEQMGALIDVGLGALLGAGVGGLAATVAKVGKHQAKTKLKKVLIKYGLLGGFITDKVLDYALNLTSPGYHIAKYWDNHDKYPGNGRINFEW</sequence>
<keyword evidence="2" id="KW-1185">Reference proteome</keyword>
<name>A0ABU1B5K2_9STRE</name>
<evidence type="ECO:0000313" key="1">
    <source>
        <dbReference type="EMBL" id="MDQ8833379.1"/>
    </source>
</evidence>
<protein>
    <submittedName>
        <fullName evidence="1">Uncharacterized protein</fullName>
    </submittedName>
</protein>
<comment type="caution">
    <text evidence="1">The sequence shown here is derived from an EMBL/GenBank/DDBJ whole genome shotgun (WGS) entry which is preliminary data.</text>
</comment>
<dbReference type="EMBL" id="JAVIBX010000022">
    <property type="protein sequence ID" value="MDQ8833379.1"/>
    <property type="molecule type" value="Genomic_DNA"/>
</dbReference>
<gene>
    <name evidence="1" type="ORF">RFF62_06250</name>
</gene>
<reference evidence="1 2" key="1">
    <citation type="submission" date="2023-08" db="EMBL/GenBank/DDBJ databases">
        <title>Streptococcus ruminantium-associated sheep mastitis outbreak detected in Italy is distinct from bovine isolates.</title>
        <authorList>
            <person name="Rosa M.N."/>
            <person name="Vezina B."/>
            <person name="Tola S."/>
        </authorList>
    </citation>
    <scope>NUCLEOTIDE SEQUENCE [LARGE SCALE GENOMIC DNA]</scope>
    <source>
        <strain evidence="1 2">OM6730</strain>
    </source>
</reference>
<evidence type="ECO:0000313" key="2">
    <source>
        <dbReference type="Proteomes" id="UP001228446"/>
    </source>
</evidence>
<accession>A0ABU1B5K2</accession>
<proteinExistence type="predicted"/>